<organism evidence="2 3">
    <name type="scientific">Polyporus arcularius HHB13444</name>
    <dbReference type="NCBI Taxonomy" id="1314778"/>
    <lineage>
        <taxon>Eukaryota</taxon>
        <taxon>Fungi</taxon>
        <taxon>Dikarya</taxon>
        <taxon>Basidiomycota</taxon>
        <taxon>Agaricomycotina</taxon>
        <taxon>Agaricomycetes</taxon>
        <taxon>Polyporales</taxon>
        <taxon>Polyporaceae</taxon>
        <taxon>Polyporus</taxon>
    </lineage>
</organism>
<protein>
    <submittedName>
        <fullName evidence="2">Uncharacterized protein</fullName>
    </submittedName>
</protein>
<reference evidence="2 3" key="1">
    <citation type="journal article" date="2019" name="Nat. Ecol. Evol.">
        <title>Megaphylogeny resolves global patterns of mushroom evolution.</title>
        <authorList>
            <person name="Varga T."/>
            <person name="Krizsan K."/>
            <person name="Foldi C."/>
            <person name="Dima B."/>
            <person name="Sanchez-Garcia M."/>
            <person name="Sanchez-Ramirez S."/>
            <person name="Szollosi G.J."/>
            <person name="Szarkandi J.G."/>
            <person name="Papp V."/>
            <person name="Albert L."/>
            <person name="Andreopoulos W."/>
            <person name="Angelini C."/>
            <person name="Antonin V."/>
            <person name="Barry K.W."/>
            <person name="Bougher N.L."/>
            <person name="Buchanan P."/>
            <person name="Buyck B."/>
            <person name="Bense V."/>
            <person name="Catcheside P."/>
            <person name="Chovatia M."/>
            <person name="Cooper J."/>
            <person name="Damon W."/>
            <person name="Desjardin D."/>
            <person name="Finy P."/>
            <person name="Geml J."/>
            <person name="Haridas S."/>
            <person name="Hughes K."/>
            <person name="Justo A."/>
            <person name="Karasinski D."/>
            <person name="Kautmanova I."/>
            <person name="Kiss B."/>
            <person name="Kocsube S."/>
            <person name="Kotiranta H."/>
            <person name="LaButti K.M."/>
            <person name="Lechner B.E."/>
            <person name="Liimatainen K."/>
            <person name="Lipzen A."/>
            <person name="Lukacs Z."/>
            <person name="Mihaltcheva S."/>
            <person name="Morgado L.N."/>
            <person name="Niskanen T."/>
            <person name="Noordeloos M.E."/>
            <person name="Ohm R.A."/>
            <person name="Ortiz-Santana B."/>
            <person name="Ovrebo C."/>
            <person name="Racz N."/>
            <person name="Riley R."/>
            <person name="Savchenko A."/>
            <person name="Shiryaev A."/>
            <person name="Soop K."/>
            <person name="Spirin V."/>
            <person name="Szebenyi C."/>
            <person name="Tomsovsky M."/>
            <person name="Tulloss R.E."/>
            <person name="Uehling J."/>
            <person name="Grigoriev I.V."/>
            <person name="Vagvolgyi C."/>
            <person name="Papp T."/>
            <person name="Martin F.M."/>
            <person name="Miettinen O."/>
            <person name="Hibbett D.S."/>
            <person name="Nagy L.G."/>
        </authorList>
    </citation>
    <scope>NUCLEOTIDE SEQUENCE [LARGE SCALE GENOMIC DNA]</scope>
    <source>
        <strain evidence="2 3">HHB13444</strain>
    </source>
</reference>
<dbReference type="EMBL" id="ML211810">
    <property type="protein sequence ID" value="TFK80268.1"/>
    <property type="molecule type" value="Genomic_DNA"/>
</dbReference>
<evidence type="ECO:0000313" key="3">
    <source>
        <dbReference type="Proteomes" id="UP000308197"/>
    </source>
</evidence>
<dbReference type="InParanoid" id="A0A5C3NV99"/>
<gene>
    <name evidence="2" type="ORF">K466DRAFT_387858</name>
</gene>
<evidence type="ECO:0000256" key="1">
    <source>
        <dbReference type="SAM" id="MobiDB-lite"/>
    </source>
</evidence>
<evidence type="ECO:0000313" key="2">
    <source>
        <dbReference type="EMBL" id="TFK80268.1"/>
    </source>
</evidence>
<feature type="compositionally biased region" description="Low complexity" evidence="1">
    <location>
        <begin position="46"/>
        <end position="57"/>
    </location>
</feature>
<dbReference type="AlphaFoldDB" id="A0A5C3NV99"/>
<name>A0A5C3NV99_9APHY</name>
<feature type="compositionally biased region" description="Basic and acidic residues" evidence="1">
    <location>
        <begin position="206"/>
        <end position="217"/>
    </location>
</feature>
<keyword evidence="3" id="KW-1185">Reference proteome</keyword>
<sequence>MYSPPFYVLSHPADFDHCPRCYAAGQLTTTHIQDCRPLGHAEDVHSSTGTTPSSDSPPARKNCARRDNTHQVPASILTVSLAAGRLRLDRRRTVSPGADRRIPGGRSFAACLPLLSMYNRVDLPPLESRVRRLRGISKRIYSASGMKRASRANAVCRKLTTTALVAHSGRRLRRGSRDGAQYEDERAEDGRAGEAAAGGGGGQEQSRADGCTREVGE</sequence>
<accession>A0A5C3NV99</accession>
<dbReference type="Proteomes" id="UP000308197">
    <property type="component" value="Unassembled WGS sequence"/>
</dbReference>
<feature type="region of interest" description="Disordered" evidence="1">
    <location>
        <begin position="170"/>
        <end position="217"/>
    </location>
</feature>
<proteinExistence type="predicted"/>
<feature type="region of interest" description="Disordered" evidence="1">
    <location>
        <begin position="41"/>
        <end position="68"/>
    </location>
</feature>